<feature type="binding site" evidence="6">
    <location>
        <position position="132"/>
    </location>
    <ligand>
        <name>Mg(2+)</name>
        <dbReference type="ChEBI" id="CHEBI:18420"/>
    </ligand>
</feature>
<keyword evidence="4 6" id="KW-0460">Magnesium</keyword>
<proteinExistence type="inferred from homology"/>
<evidence type="ECO:0000256" key="5">
    <source>
        <dbReference type="PIRSR" id="PIRSR015582-1"/>
    </source>
</evidence>
<evidence type="ECO:0000256" key="2">
    <source>
        <dbReference type="ARBA" id="ARBA00005568"/>
    </source>
</evidence>
<dbReference type="AlphaFoldDB" id="A0A549SV16"/>
<dbReference type="GO" id="GO:0047777">
    <property type="term" value="F:(S)-citramalyl-CoA lyase activity"/>
    <property type="evidence" value="ECO:0007669"/>
    <property type="project" value="TreeGrafter"/>
</dbReference>
<dbReference type="RefSeq" id="WP_143127524.1">
    <property type="nucleotide sequence ID" value="NZ_VJMG01000078.1"/>
</dbReference>
<name>A0A549SV16_9HYPH</name>
<dbReference type="Pfam" id="PF03328">
    <property type="entry name" value="HpcH_HpaI"/>
    <property type="match status" value="1"/>
</dbReference>
<evidence type="ECO:0000256" key="4">
    <source>
        <dbReference type="ARBA" id="ARBA00022842"/>
    </source>
</evidence>
<dbReference type="Proteomes" id="UP000316801">
    <property type="component" value="Unassembled WGS sequence"/>
</dbReference>
<dbReference type="InterPro" id="IPR005000">
    <property type="entry name" value="Aldolase/citrate-lyase_domain"/>
</dbReference>
<dbReference type="PANTHER" id="PTHR11105">
    <property type="entry name" value="CITRATE LYASE SUBUNIT BETA-RELATED"/>
    <property type="match status" value="1"/>
</dbReference>
<protein>
    <submittedName>
        <fullName evidence="8">CoA ester lyase</fullName>
    </submittedName>
</protein>
<comment type="similarity">
    <text evidence="2">Belongs to the HpcH/HpaI aldolase family.</text>
</comment>
<organism evidence="8 9">
    <name type="scientific">Rhizobium straminoryzae</name>
    <dbReference type="NCBI Taxonomy" id="1387186"/>
    <lineage>
        <taxon>Bacteria</taxon>
        <taxon>Pseudomonadati</taxon>
        <taxon>Pseudomonadota</taxon>
        <taxon>Alphaproteobacteria</taxon>
        <taxon>Hyphomicrobiales</taxon>
        <taxon>Rhizobiaceae</taxon>
        <taxon>Rhizobium/Agrobacterium group</taxon>
        <taxon>Rhizobium</taxon>
    </lineage>
</organism>
<comment type="caution">
    <text evidence="8">The sequence shown here is derived from an EMBL/GenBank/DDBJ whole genome shotgun (WGS) entry which is preliminary data.</text>
</comment>
<dbReference type="InterPro" id="IPR040442">
    <property type="entry name" value="Pyrv_kinase-like_dom_sf"/>
</dbReference>
<keyword evidence="9" id="KW-1185">Reference proteome</keyword>
<feature type="domain" description="HpcH/HpaI aldolase/citrate lyase" evidence="7">
    <location>
        <begin position="13"/>
        <end position="230"/>
    </location>
</feature>
<dbReference type="GO" id="GO:0046872">
    <property type="term" value="F:metal ion binding"/>
    <property type="evidence" value="ECO:0007669"/>
    <property type="project" value="UniProtKB-KW"/>
</dbReference>
<accession>A0A549SV16</accession>
<dbReference type="InterPro" id="IPR040186">
    <property type="entry name" value="Citramalyl-CoA_lyase"/>
</dbReference>
<dbReference type="Gene3D" id="3.20.20.60">
    <property type="entry name" value="Phosphoenolpyruvate-binding domains"/>
    <property type="match status" value="1"/>
</dbReference>
<dbReference type="EMBL" id="VJMG01000078">
    <property type="protein sequence ID" value="TRL33475.1"/>
    <property type="molecule type" value="Genomic_DNA"/>
</dbReference>
<feature type="binding site" evidence="5">
    <location>
        <position position="132"/>
    </location>
    <ligand>
        <name>substrate</name>
    </ligand>
</feature>
<dbReference type="SUPFAM" id="SSF51621">
    <property type="entry name" value="Phosphoenolpyruvate/pyruvate domain"/>
    <property type="match status" value="1"/>
</dbReference>
<feature type="binding site" evidence="5">
    <location>
        <position position="74"/>
    </location>
    <ligand>
        <name>substrate</name>
    </ligand>
</feature>
<keyword evidence="8" id="KW-0456">Lyase</keyword>
<evidence type="ECO:0000256" key="6">
    <source>
        <dbReference type="PIRSR" id="PIRSR015582-2"/>
    </source>
</evidence>
<dbReference type="PIRSF" id="PIRSF015582">
    <property type="entry name" value="Cit_lyase_B"/>
    <property type="match status" value="1"/>
</dbReference>
<reference evidence="8 9" key="1">
    <citation type="submission" date="2019-07" db="EMBL/GenBank/DDBJ databases">
        <title>Ln-dependent methylotrophs.</title>
        <authorList>
            <person name="Tani A."/>
        </authorList>
    </citation>
    <scope>NUCLEOTIDE SEQUENCE [LARGE SCALE GENOMIC DNA]</scope>
    <source>
        <strain evidence="8 9">SM12</strain>
    </source>
</reference>
<gene>
    <name evidence="8" type="ORF">FNA46_22845</name>
</gene>
<feature type="binding site" evidence="6">
    <location>
        <position position="162"/>
    </location>
    <ligand>
        <name>Mg(2+)</name>
        <dbReference type="ChEBI" id="CHEBI:18420"/>
    </ligand>
</feature>
<sequence>MPSTLSLTPRPYRSLLSVPAINPRALDKVPQLACDGVIFDLEDSVFPERKDEAREALRERLPALARDGRTRIIRINDLSSPFAAADLDLVLAVRPDAVLLPKVERPQDILFVQERLDTAGCPPEVAIWAMMETARGILEAGAIAATGDRAGRLQAFVIGLNDLRKESRVLPRPGRAFLVPWLMQVVLAARAHGLCVIDSVFNDFRDEDGFEAECRQGREMGFDGKMLIHPVQIDAANRAFAPSAEEIADAKAIAAAFARQEAEDRNVITLDGRMIERLHLEEAERLLALVQVLENRKTMP</sequence>
<evidence type="ECO:0000259" key="7">
    <source>
        <dbReference type="Pfam" id="PF03328"/>
    </source>
</evidence>
<keyword evidence="3 6" id="KW-0479">Metal-binding</keyword>
<dbReference type="GO" id="GO:0106064">
    <property type="term" value="P:regulation of cobalamin metabolic process"/>
    <property type="evidence" value="ECO:0007669"/>
    <property type="project" value="TreeGrafter"/>
</dbReference>
<evidence type="ECO:0000256" key="1">
    <source>
        <dbReference type="ARBA" id="ARBA00001946"/>
    </source>
</evidence>
<dbReference type="PANTHER" id="PTHR11105:SF0">
    <property type="entry name" value="CITRAMALYL-COA LYASE, MITOCHONDRIAL"/>
    <property type="match status" value="1"/>
</dbReference>
<dbReference type="InterPro" id="IPR015813">
    <property type="entry name" value="Pyrv/PenolPyrv_kinase-like_dom"/>
</dbReference>
<dbReference type="InterPro" id="IPR011206">
    <property type="entry name" value="Citrate_lyase_beta/mcl1/mcl2"/>
</dbReference>
<evidence type="ECO:0000313" key="9">
    <source>
        <dbReference type="Proteomes" id="UP000316801"/>
    </source>
</evidence>
<evidence type="ECO:0000313" key="8">
    <source>
        <dbReference type="EMBL" id="TRL33475.1"/>
    </source>
</evidence>
<comment type="cofactor">
    <cofactor evidence="1">
        <name>Mg(2+)</name>
        <dbReference type="ChEBI" id="CHEBI:18420"/>
    </cofactor>
</comment>
<evidence type="ECO:0000256" key="3">
    <source>
        <dbReference type="ARBA" id="ARBA00022723"/>
    </source>
</evidence>